<evidence type="ECO:0000313" key="1">
    <source>
        <dbReference type="Ensembl" id="ENSNBRP00000009024.1"/>
    </source>
</evidence>
<dbReference type="GO" id="GO:0042632">
    <property type="term" value="P:cholesterol homeostasis"/>
    <property type="evidence" value="ECO:0007669"/>
    <property type="project" value="TreeGrafter"/>
</dbReference>
<proteinExistence type="predicted"/>
<reference evidence="1" key="1">
    <citation type="submission" date="2025-08" db="UniProtKB">
        <authorList>
            <consortium name="Ensembl"/>
        </authorList>
    </citation>
    <scope>IDENTIFICATION</scope>
</reference>
<keyword evidence="2" id="KW-1185">Reference proteome</keyword>
<accession>A0A3Q4MFX2</accession>
<dbReference type="GO" id="GO:0034362">
    <property type="term" value="C:low-density lipoprotein particle"/>
    <property type="evidence" value="ECO:0007669"/>
    <property type="project" value="TreeGrafter"/>
</dbReference>
<dbReference type="GO" id="GO:0006642">
    <property type="term" value="P:triglyceride mobilization"/>
    <property type="evidence" value="ECO:0007669"/>
    <property type="project" value="TreeGrafter"/>
</dbReference>
<dbReference type="GO" id="GO:0034361">
    <property type="term" value="C:very-low-density lipoprotein particle"/>
    <property type="evidence" value="ECO:0007669"/>
    <property type="project" value="TreeGrafter"/>
</dbReference>
<dbReference type="Bgee" id="ENSNBRG00000007052">
    <property type="expression patterns" value="Expressed in liver and 2 other cell types or tissues"/>
</dbReference>
<dbReference type="GO" id="GO:0050750">
    <property type="term" value="F:low-density lipoprotein particle receptor binding"/>
    <property type="evidence" value="ECO:0007669"/>
    <property type="project" value="TreeGrafter"/>
</dbReference>
<dbReference type="AlphaFoldDB" id="A0A3Q4MFX2"/>
<dbReference type="GO" id="GO:0120020">
    <property type="term" value="F:cholesterol transfer activity"/>
    <property type="evidence" value="ECO:0007669"/>
    <property type="project" value="TreeGrafter"/>
</dbReference>
<dbReference type="PANTHER" id="PTHR13769">
    <property type="entry name" value="APOLIPOPROTEIN B"/>
    <property type="match status" value="1"/>
</dbReference>
<reference evidence="1" key="2">
    <citation type="submission" date="2025-09" db="UniProtKB">
        <authorList>
            <consortium name="Ensembl"/>
        </authorList>
    </citation>
    <scope>IDENTIFICATION</scope>
</reference>
<organism evidence="1 2">
    <name type="scientific">Neolamprologus brichardi</name>
    <name type="common">Fairy cichlid</name>
    <name type="synonym">Lamprologus brichardi</name>
    <dbReference type="NCBI Taxonomy" id="32507"/>
    <lineage>
        <taxon>Eukaryota</taxon>
        <taxon>Metazoa</taxon>
        <taxon>Chordata</taxon>
        <taxon>Craniata</taxon>
        <taxon>Vertebrata</taxon>
        <taxon>Euteleostomi</taxon>
        <taxon>Actinopterygii</taxon>
        <taxon>Neopterygii</taxon>
        <taxon>Teleostei</taxon>
        <taxon>Neoteleostei</taxon>
        <taxon>Acanthomorphata</taxon>
        <taxon>Ovalentaria</taxon>
        <taxon>Cichlomorphae</taxon>
        <taxon>Cichliformes</taxon>
        <taxon>Cichlidae</taxon>
        <taxon>African cichlids</taxon>
        <taxon>Pseudocrenilabrinae</taxon>
        <taxon>Lamprologini</taxon>
        <taxon>Neolamprologus</taxon>
    </lineage>
</organism>
<dbReference type="InterPro" id="IPR052418">
    <property type="entry name" value="Apolipoprotein_B"/>
</dbReference>
<dbReference type="PANTHER" id="PTHR13769:SF6">
    <property type="entry name" value="APOLIPOPROTEIN B-100"/>
    <property type="match status" value="1"/>
</dbReference>
<dbReference type="Proteomes" id="UP000261580">
    <property type="component" value="Unassembled WGS sequence"/>
</dbReference>
<protein>
    <submittedName>
        <fullName evidence="1">Uncharacterized protein</fullName>
    </submittedName>
</protein>
<dbReference type="GO" id="GO:0030301">
    <property type="term" value="P:cholesterol transport"/>
    <property type="evidence" value="ECO:0007669"/>
    <property type="project" value="TreeGrafter"/>
</dbReference>
<dbReference type="GO" id="GO:0034359">
    <property type="term" value="C:mature chylomicron"/>
    <property type="evidence" value="ECO:0007669"/>
    <property type="project" value="TreeGrafter"/>
</dbReference>
<dbReference type="GO" id="GO:0042953">
    <property type="term" value="P:lipoprotein transport"/>
    <property type="evidence" value="ECO:0007669"/>
    <property type="project" value="TreeGrafter"/>
</dbReference>
<sequence>MSVLTVCLFQREPRHTLSVDISSRTFTDVSFRFASRKDGITASVSSPSSGFLGVHLQRRSPSQLYGKLSSRYLSSPDRDTDVFAAKVSLRNSQKFFVQTSWNRDFLWDVMEGTKHRVPAMTDAVFKCINKYHTSHFGFDINRGSKKLKNTLSYAIERAYDQVPVSCPTLQDWVQNFADGARDNYRKASDVLMSMTVQDAIDRLFETVKRVMKQCENNMNVLLDAALQFVNDTRFIVPGSERKLSLMEAVQEARSAIQRINGLVENISTDIRKIRFTVPGSDAFVSGDEIMEKVGNILDQLRKGVISAINVLHLTAAGCLRVVAEKAESFLAYLQDQNSEISSKVDAIYADVRQFSEQHGEEAQRCTTEYRDLIKLKTQKALNALSMERVNDGSSRIISILQVRFYEGLEASVALMTRVSQSTAPYVRVSEQKMDIEIPLPFLWRSFSEWPTPLRQ</sequence>
<dbReference type="OMA" id="RHIWYST"/>
<evidence type="ECO:0000313" key="2">
    <source>
        <dbReference type="Proteomes" id="UP000261580"/>
    </source>
</evidence>
<dbReference type="STRING" id="32507.ENSNBRP00000009024"/>
<name>A0A3Q4MFX2_NEOBR</name>
<dbReference type="Ensembl" id="ENSNBRT00000009282.1">
    <property type="protein sequence ID" value="ENSNBRP00000009024.1"/>
    <property type="gene ID" value="ENSNBRG00000007052.1"/>
</dbReference>
<dbReference type="GeneTree" id="ENSGT00590000083139"/>